<dbReference type="AlphaFoldDB" id="A0A1Z4N685"/>
<reference evidence="2 3" key="1">
    <citation type="submission" date="2017-06" db="EMBL/GenBank/DDBJ databases">
        <title>Genome sequencing of cyanobaciteial culture collection at National Institute for Environmental Studies (NIES).</title>
        <authorList>
            <person name="Hirose Y."/>
            <person name="Shimura Y."/>
            <person name="Fujisawa T."/>
            <person name="Nakamura Y."/>
            <person name="Kawachi M."/>
        </authorList>
    </citation>
    <scope>NUCLEOTIDE SEQUENCE [LARGE SCALE GENOMIC DNA]</scope>
    <source>
        <strain evidence="2 3">NIES-37</strain>
    </source>
</reference>
<accession>A0A1Z4N685</accession>
<dbReference type="Proteomes" id="UP000218785">
    <property type="component" value="Chromosome"/>
</dbReference>
<keyword evidence="3" id="KW-1185">Reference proteome</keyword>
<feature type="compositionally biased region" description="Basic and acidic residues" evidence="1">
    <location>
        <begin position="40"/>
        <end position="57"/>
    </location>
</feature>
<name>A0A1Z4N685_9CYAN</name>
<proteinExistence type="predicted"/>
<evidence type="ECO:0000313" key="2">
    <source>
        <dbReference type="EMBL" id="BAZ01217.1"/>
    </source>
</evidence>
<evidence type="ECO:0000256" key="1">
    <source>
        <dbReference type="SAM" id="MobiDB-lite"/>
    </source>
</evidence>
<dbReference type="EMBL" id="AP018248">
    <property type="protein sequence ID" value="BAZ01217.1"/>
    <property type="molecule type" value="Genomic_DNA"/>
</dbReference>
<gene>
    <name evidence="2" type="ORF">NIES37_52160</name>
</gene>
<feature type="region of interest" description="Disordered" evidence="1">
    <location>
        <begin position="1"/>
        <end position="21"/>
    </location>
</feature>
<sequence length="122" mass="14397">MKPPKQFSNSLPEGNSEADFEQELQEVERSLFSLKERYNQVQSDREQKAKWQQRRQELQQNKNPTPEIKAELRQIKQQLEALELNLESQLFSWRSFKKPFWQAVRFGGMGVIIGWILKSCAG</sequence>
<evidence type="ECO:0000313" key="3">
    <source>
        <dbReference type="Proteomes" id="UP000218785"/>
    </source>
</evidence>
<dbReference type="KEGG" id="ttq:NIES37_52160"/>
<protein>
    <recommendedName>
        <fullName evidence="4">DUF2203 domain-containing protein</fullName>
    </recommendedName>
</protein>
<organism evidence="2 3">
    <name type="scientific">Tolypothrix tenuis PCC 7101</name>
    <dbReference type="NCBI Taxonomy" id="231146"/>
    <lineage>
        <taxon>Bacteria</taxon>
        <taxon>Bacillati</taxon>
        <taxon>Cyanobacteriota</taxon>
        <taxon>Cyanophyceae</taxon>
        <taxon>Nostocales</taxon>
        <taxon>Tolypothrichaceae</taxon>
        <taxon>Tolypothrix</taxon>
    </lineage>
</organism>
<evidence type="ECO:0008006" key="4">
    <source>
        <dbReference type="Google" id="ProtNLM"/>
    </source>
</evidence>
<dbReference type="RefSeq" id="WP_096580648.1">
    <property type="nucleotide sequence ID" value="NZ_CAWNJS010000001.1"/>
</dbReference>
<feature type="region of interest" description="Disordered" evidence="1">
    <location>
        <begin position="40"/>
        <end position="66"/>
    </location>
</feature>
<feature type="compositionally biased region" description="Polar residues" evidence="1">
    <location>
        <begin position="1"/>
        <end position="13"/>
    </location>
</feature>